<dbReference type="PRINTS" id="PR00038">
    <property type="entry name" value="HTHLUXR"/>
</dbReference>
<gene>
    <name evidence="6" type="ORF">CE91St30_31460</name>
</gene>
<dbReference type="InterPro" id="IPR016032">
    <property type="entry name" value="Sig_transdc_resp-reg_C-effctor"/>
</dbReference>
<feature type="transmembrane region" description="Helical" evidence="4">
    <location>
        <begin position="150"/>
        <end position="171"/>
    </location>
</feature>
<organism evidence="6 7">
    <name type="scientific">Raoultibacter timonensis</name>
    <dbReference type="NCBI Taxonomy" id="1907662"/>
    <lineage>
        <taxon>Bacteria</taxon>
        <taxon>Bacillati</taxon>
        <taxon>Actinomycetota</taxon>
        <taxon>Coriobacteriia</taxon>
        <taxon>Eggerthellales</taxon>
        <taxon>Eggerthellaceae</taxon>
        <taxon>Raoultibacter</taxon>
    </lineage>
</organism>
<feature type="transmembrane region" description="Helical" evidence="4">
    <location>
        <begin position="177"/>
        <end position="195"/>
    </location>
</feature>
<proteinExistence type="predicted"/>
<keyword evidence="4" id="KW-0812">Transmembrane</keyword>
<evidence type="ECO:0000313" key="7">
    <source>
        <dbReference type="Proteomes" id="UP001320544"/>
    </source>
</evidence>
<reference evidence="6 7" key="1">
    <citation type="submission" date="2022-01" db="EMBL/GenBank/DDBJ databases">
        <title>Novel bile acid biosynthetic pathways are enriched in the microbiome of centenarians.</title>
        <authorList>
            <person name="Sato Y."/>
            <person name="Atarashi K."/>
            <person name="Plichta R.D."/>
            <person name="Arai Y."/>
            <person name="Sasajima S."/>
            <person name="Kearney M.S."/>
            <person name="Suda W."/>
            <person name="Takeshita K."/>
            <person name="Sasaki T."/>
            <person name="Okamoto S."/>
            <person name="Skelly N.A."/>
            <person name="Okamura Y."/>
            <person name="Vlamakis H."/>
            <person name="Li Y."/>
            <person name="Tanoue T."/>
            <person name="Takei H."/>
            <person name="Nittono H."/>
            <person name="Narushima S."/>
            <person name="Irie J."/>
            <person name="Itoh H."/>
            <person name="Moriya K."/>
            <person name="Sugiura Y."/>
            <person name="Suematsu M."/>
            <person name="Moritoki N."/>
            <person name="Shibata S."/>
            <person name="Littman R.D."/>
            <person name="Fischbach A.M."/>
            <person name="Uwamino Y."/>
            <person name="Inoue T."/>
            <person name="Honda A."/>
            <person name="Hattori M."/>
            <person name="Murai T."/>
            <person name="Xavier J.R."/>
            <person name="Hirose N."/>
            <person name="Honda K."/>
        </authorList>
    </citation>
    <scope>NUCLEOTIDE SEQUENCE [LARGE SCALE GENOMIC DNA]</scope>
    <source>
        <strain evidence="6 7">CE91-St30</strain>
    </source>
</reference>
<dbReference type="InterPro" id="IPR000792">
    <property type="entry name" value="Tscrpt_reg_LuxR_C"/>
</dbReference>
<protein>
    <recommendedName>
        <fullName evidence="5">HTH luxR-type domain-containing protein</fullName>
    </recommendedName>
</protein>
<dbReference type="EMBL" id="AP025564">
    <property type="protein sequence ID" value="BDE97813.1"/>
    <property type="molecule type" value="Genomic_DNA"/>
</dbReference>
<dbReference type="InterPro" id="IPR036388">
    <property type="entry name" value="WH-like_DNA-bd_sf"/>
</dbReference>
<feature type="transmembrane region" description="Helical" evidence="4">
    <location>
        <begin position="12"/>
        <end position="34"/>
    </location>
</feature>
<dbReference type="PROSITE" id="PS50043">
    <property type="entry name" value="HTH_LUXR_2"/>
    <property type="match status" value="1"/>
</dbReference>
<evidence type="ECO:0000256" key="3">
    <source>
        <dbReference type="ARBA" id="ARBA00023163"/>
    </source>
</evidence>
<name>A0ABN6MMM7_9ACTN</name>
<dbReference type="Pfam" id="PF00196">
    <property type="entry name" value="GerE"/>
    <property type="match status" value="1"/>
</dbReference>
<evidence type="ECO:0000256" key="2">
    <source>
        <dbReference type="ARBA" id="ARBA00023125"/>
    </source>
</evidence>
<sequence length="486" mass="53022">MGGKTSAFVKGSLLLDICSCLLLSLFWVWNWVAFQSPTSLPLVFDEGSVTIPSRAVSLLAFALTGFGLFAWHRFRPVRRSGTISRILVYAVPVAAACGMLGFDIIDGLFDGEYTSINFLFADVCMGVGGALLYMEFGLFFSTLGAKRYRFVVICCIVSVVVSVPVSMSLFGRGVLRQVLTALILIGSAPALAALYKRYPLYRATVGEVSRIPVKFVVTLLLVGASYGLMQGFFAEWNAVRMMNPLSATGFVVAAVIMACAVFLFKFDFNRLVYQLGFPIFACGFLITALGEMPGHIEPFFGVLLSVAGYRFIEITMWVLCLYLAANMKGPLRWFFALLGGALAFSEAVGLMVFELSPVGFASMEFTLVASVLLVSALYLVTGKVSYEDWGIVKPGSWQQNDEVAQACDLLAVEYFLTAREKDVFLLLAQGRNRKAISEKLVLSENTIKTHASNIYSKLGVHNQQELIDAVEAREGANAKPSIGGEI</sequence>
<evidence type="ECO:0000259" key="5">
    <source>
        <dbReference type="PROSITE" id="PS50043"/>
    </source>
</evidence>
<dbReference type="Gene3D" id="1.10.10.10">
    <property type="entry name" value="Winged helix-like DNA-binding domain superfamily/Winged helix DNA-binding domain"/>
    <property type="match status" value="1"/>
</dbReference>
<keyword evidence="7" id="KW-1185">Reference proteome</keyword>
<dbReference type="PANTHER" id="PTHR44688:SF16">
    <property type="entry name" value="DNA-BINDING TRANSCRIPTIONAL ACTIVATOR DEVR_DOSR"/>
    <property type="match status" value="1"/>
</dbReference>
<keyword evidence="1" id="KW-0805">Transcription regulation</keyword>
<keyword evidence="4" id="KW-1133">Transmembrane helix</keyword>
<feature type="transmembrane region" description="Helical" evidence="4">
    <location>
        <begin position="86"/>
        <end position="105"/>
    </location>
</feature>
<dbReference type="PANTHER" id="PTHR44688">
    <property type="entry name" value="DNA-BINDING TRANSCRIPTIONAL ACTIVATOR DEVR_DOSR"/>
    <property type="match status" value="1"/>
</dbReference>
<feature type="transmembrane region" description="Helical" evidence="4">
    <location>
        <begin position="54"/>
        <end position="74"/>
    </location>
</feature>
<keyword evidence="2" id="KW-0238">DNA-binding</keyword>
<feature type="domain" description="HTH luxR-type" evidence="5">
    <location>
        <begin position="406"/>
        <end position="474"/>
    </location>
</feature>
<keyword evidence="4" id="KW-0472">Membrane</keyword>
<feature type="transmembrane region" description="Helical" evidence="4">
    <location>
        <begin position="359"/>
        <end position="380"/>
    </location>
</feature>
<feature type="transmembrane region" description="Helical" evidence="4">
    <location>
        <begin position="271"/>
        <end position="290"/>
    </location>
</feature>
<evidence type="ECO:0000313" key="6">
    <source>
        <dbReference type="EMBL" id="BDE97813.1"/>
    </source>
</evidence>
<dbReference type="Proteomes" id="UP001320544">
    <property type="component" value="Chromosome"/>
</dbReference>
<evidence type="ECO:0000256" key="1">
    <source>
        <dbReference type="ARBA" id="ARBA00023015"/>
    </source>
</evidence>
<dbReference type="SMART" id="SM00421">
    <property type="entry name" value="HTH_LUXR"/>
    <property type="match status" value="1"/>
</dbReference>
<accession>A0ABN6MMM7</accession>
<evidence type="ECO:0000256" key="4">
    <source>
        <dbReference type="SAM" id="Phobius"/>
    </source>
</evidence>
<feature type="transmembrane region" description="Helical" evidence="4">
    <location>
        <begin position="302"/>
        <end position="324"/>
    </location>
</feature>
<feature type="transmembrane region" description="Helical" evidence="4">
    <location>
        <begin position="117"/>
        <end position="138"/>
    </location>
</feature>
<dbReference type="CDD" id="cd06170">
    <property type="entry name" value="LuxR_C_like"/>
    <property type="match status" value="1"/>
</dbReference>
<dbReference type="RefSeq" id="WP_244387251.1">
    <property type="nucleotide sequence ID" value="NZ_AP025564.1"/>
</dbReference>
<feature type="transmembrane region" description="Helical" evidence="4">
    <location>
        <begin position="245"/>
        <end position="264"/>
    </location>
</feature>
<feature type="transmembrane region" description="Helical" evidence="4">
    <location>
        <begin position="331"/>
        <end position="353"/>
    </location>
</feature>
<feature type="transmembrane region" description="Helical" evidence="4">
    <location>
        <begin position="215"/>
        <end position="233"/>
    </location>
</feature>
<keyword evidence="3" id="KW-0804">Transcription</keyword>
<dbReference type="SUPFAM" id="SSF46894">
    <property type="entry name" value="C-terminal effector domain of the bipartite response regulators"/>
    <property type="match status" value="1"/>
</dbReference>